<sequence>MQRVSPIRVVKTGWPRRESKLIAPLTKRKKKDGTLYERPEQIEQLLRELEGLARDELMERSLIRDRSNPSYIPSECLVYFVRASRRDNSEAWFERLYKTLIERVSRAIPRSDGVGNTTSLTQERIREKAIGRFIELISEDRRSPGDLMDFFEVRFDLGIKRLRLDAQEQAWRDENRSVGLDEADTAMENDSGSVMVDRLADDISSDPLFRRKLYAAIGTLPPEQSRTMHLLLNGWLIHSSDPDAMTIAKALNCSDRSVRNYKERALKTLTALFNQGDDQ</sequence>
<dbReference type="AlphaFoldDB" id="A0A429YTX3"/>
<keyword evidence="1" id="KW-0238">DNA-binding</keyword>
<dbReference type="EMBL" id="RWKW01000074">
    <property type="protein sequence ID" value="RST84794.1"/>
    <property type="molecule type" value="Genomic_DNA"/>
</dbReference>
<dbReference type="Gene3D" id="1.10.10.10">
    <property type="entry name" value="Winged helix-like DNA-binding domain superfamily/Winged helix DNA-binding domain"/>
    <property type="match status" value="1"/>
</dbReference>
<dbReference type="Proteomes" id="UP000278398">
    <property type="component" value="Unassembled WGS sequence"/>
</dbReference>
<dbReference type="GO" id="GO:0003677">
    <property type="term" value="F:DNA binding"/>
    <property type="evidence" value="ECO:0007669"/>
    <property type="project" value="UniProtKB-KW"/>
</dbReference>
<evidence type="ECO:0000313" key="2">
    <source>
        <dbReference type="Proteomes" id="UP000278398"/>
    </source>
</evidence>
<keyword evidence="2" id="KW-1185">Reference proteome</keyword>
<organism evidence="1 2">
    <name type="scientific">Aquibium carbonis</name>
    <dbReference type="NCBI Taxonomy" id="2495581"/>
    <lineage>
        <taxon>Bacteria</taxon>
        <taxon>Pseudomonadati</taxon>
        <taxon>Pseudomonadota</taxon>
        <taxon>Alphaproteobacteria</taxon>
        <taxon>Hyphomicrobiales</taxon>
        <taxon>Phyllobacteriaceae</taxon>
        <taxon>Aquibium</taxon>
    </lineage>
</organism>
<protein>
    <submittedName>
        <fullName evidence="1">DNA-binding response regulator</fullName>
    </submittedName>
</protein>
<accession>A0A429YTX3</accession>
<gene>
    <name evidence="1" type="ORF">EJC49_18955</name>
</gene>
<dbReference type="InterPro" id="IPR036388">
    <property type="entry name" value="WH-like_DNA-bd_sf"/>
</dbReference>
<proteinExistence type="predicted"/>
<name>A0A429YTX3_9HYPH</name>
<evidence type="ECO:0000313" key="1">
    <source>
        <dbReference type="EMBL" id="RST84794.1"/>
    </source>
</evidence>
<reference evidence="1 2" key="1">
    <citation type="submission" date="2018-12" db="EMBL/GenBank/DDBJ databases">
        <title>Mesorhizobium carbonis sp. nov., isolated from coal mine water.</title>
        <authorList>
            <person name="Xin W."/>
            <person name="Xu Z."/>
            <person name="Xiang F."/>
            <person name="Zhang J."/>
            <person name="Xi L."/>
            <person name="Liu J."/>
        </authorList>
    </citation>
    <scope>NUCLEOTIDE SEQUENCE [LARGE SCALE GENOMIC DNA]</scope>
    <source>
        <strain evidence="1 2">B2.3</strain>
    </source>
</reference>
<dbReference type="InterPro" id="IPR013324">
    <property type="entry name" value="RNA_pol_sigma_r3/r4-like"/>
</dbReference>
<comment type="caution">
    <text evidence="1">The sequence shown here is derived from an EMBL/GenBank/DDBJ whole genome shotgun (WGS) entry which is preliminary data.</text>
</comment>
<dbReference type="OrthoDB" id="7548639at2"/>
<dbReference type="SUPFAM" id="SSF88659">
    <property type="entry name" value="Sigma3 and sigma4 domains of RNA polymerase sigma factors"/>
    <property type="match status" value="1"/>
</dbReference>